<dbReference type="OrthoDB" id="9803878at2"/>
<dbReference type="RefSeq" id="WP_048834563.1">
    <property type="nucleotide sequence ID" value="NZ_BJMU01000010.1"/>
</dbReference>
<accession>A0A4Y3TPH9</accession>
<evidence type="ECO:0000313" key="1">
    <source>
        <dbReference type="EMBL" id="GEB83369.1"/>
    </source>
</evidence>
<dbReference type="AlphaFoldDB" id="A0A4Y3TPH9"/>
<keyword evidence="2" id="KW-1185">Reference proteome</keyword>
<gene>
    <name evidence="1" type="ORF">AOR01nite_18460</name>
</gene>
<comment type="caution">
    <text evidence="1">The sequence shown here is derived from an EMBL/GenBank/DDBJ whole genome shotgun (WGS) entry which is preliminary data.</text>
</comment>
<dbReference type="STRING" id="104099.AD949_02300"/>
<protein>
    <submittedName>
        <fullName evidence="1">Uncharacterized protein</fullName>
    </submittedName>
</protein>
<evidence type="ECO:0000313" key="2">
    <source>
        <dbReference type="Proteomes" id="UP000317617"/>
    </source>
</evidence>
<sequence>MGRVYKAESRHEAVSLALSSGLSRENDMRVVRARRFQVTINSTHSHALEPNLLGQEDFSATTVNQKGTADITYILTREG</sequence>
<name>A0A4Y3TPH9_9PROT</name>
<proteinExistence type="predicted"/>
<reference evidence="1 2" key="1">
    <citation type="submission" date="2019-06" db="EMBL/GenBank/DDBJ databases">
        <title>Whole genome shotgun sequence of Acetobacter orleanensis NBRC 13752.</title>
        <authorList>
            <person name="Hosoyama A."/>
            <person name="Uohara A."/>
            <person name="Ohji S."/>
            <person name="Ichikawa N."/>
        </authorList>
    </citation>
    <scope>NUCLEOTIDE SEQUENCE [LARGE SCALE GENOMIC DNA]</scope>
    <source>
        <strain evidence="1 2">NBRC 13752</strain>
    </source>
</reference>
<organism evidence="1 2">
    <name type="scientific">Acetobacter orleanensis</name>
    <dbReference type="NCBI Taxonomy" id="104099"/>
    <lineage>
        <taxon>Bacteria</taxon>
        <taxon>Pseudomonadati</taxon>
        <taxon>Pseudomonadota</taxon>
        <taxon>Alphaproteobacteria</taxon>
        <taxon>Acetobacterales</taxon>
        <taxon>Acetobacteraceae</taxon>
        <taxon>Acetobacter</taxon>
    </lineage>
</organism>
<dbReference type="EMBL" id="BJMU01000010">
    <property type="protein sequence ID" value="GEB83369.1"/>
    <property type="molecule type" value="Genomic_DNA"/>
</dbReference>
<dbReference type="Proteomes" id="UP000317617">
    <property type="component" value="Unassembled WGS sequence"/>
</dbReference>